<dbReference type="PANTHER" id="PTHR11178">
    <property type="entry name" value="IRON-SULFUR CLUSTER SCAFFOLD PROTEIN NFU-RELATED"/>
    <property type="match status" value="1"/>
</dbReference>
<dbReference type="PANTHER" id="PTHR11178:SF1">
    <property type="entry name" value="NFU1 IRON-SULFUR CLUSTER SCAFFOLD HOMOLOG, MITOCHONDRIAL"/>
    <property type="match status" value="1"/>
</dbReference>
<dbReference type="GeneID" id="90073184"/>
<comment type="similarity">
    <text evidence="1">Belongs to the NifU family.</text>
</comment>
<dbReference type="GO" id="GO:0005506">
    <property type="term" value="F:iron ion binding"/>
    <property type="evidence" value="ECO:0007669"/>
    <property type="project" value="InterPro"/>
</dbReference>
<dbReference type="AlphaFoldDB" id="A0AAV5QL04"/>
<dbReference type="Gene3D" id="3.30.300.130">
    <property type="entry name" value="Fe-S cluster assembly (FSCA)"/>
    <property type="match status" value="1"/>
</dbReference>
<feature type="domain" description="NIF system FeS cluster assembly NifU C-terminal" evidence="2">
    <location>
        <begin position="104"/>
        <end position="171"/>
    </location>
</feature>
<dbReference type="SUPFAM" id="SSF117916">
    <property type="entry name" value="Fe-S cluster assembly (FSCA) domain-like"/>
    <property type="match status" value="1"/>
</dbReference>
<accession>A0AAV5QL04</accession>
<dbReference type="EMBL" id="BTFZ01000004">
    <property type="protein sequence ID" value="GMM35205.1"/>
    <property type="molecule type" value="Genomic_DNA"/>
</dbReference>
<dbReference type="GO" id="GO:0016226">
    <property type="term" value="P:iron-sulfur cluster assembly"/>
    <property type="evidence" value="ECO:0007669"/>
    <property type="project" value="InterPro"/>
</dbReference>
<dbReference type="Pfam" id="PF01106">
    <property type="entry name" value="NifU"/>
    <property type="match status" value="1"/>
</dbReference>
<dbReference type="Proteomes" id="UP001360560">
    <property type="component" value="Unassembled WGS sequence"/>
</dbReference>
<name>A0AAV5QL04_9ASCO</name>
<evidence type="ECO:0000313" key="4">
    <source>
        <dbReference type="Proteomes" id="UP001360560"/>
    </source>
</evidence>
<proteinExistence type="inferred from homology"/>
<comment type="caution">
    <text evidence="3">The sequence shown here is derived from an EMBL/GenBank/DDBJ whole genome shotgun (WGS) entry which is preliminary data.</text>
</comment>
<protein>
    <recommendedName>
        <fullName evidence="2">NIF system FeS cluster assembly NifU C-terminal domain-containing protein</fullName>
    </recommendedName>
</protein>
<evidence type="ECO:0000313" key="3">
    <source>
        <dbReference type="EMBL" id="GMM35205.1"/>
    </source>
</evidence>
<organism evidence="3 4">
    <name type="scientific">Saccharomycopsis crataegensis</name>
    <dbReference type="NCBI Taxonomy" id="43959"/>
    <lineage>
        <taxon>Eukaryota</taxon>
        <taxon>Fungi</taxon>
        <taxon>Dikarya</taxon>
        <taxon>Ascomycota</taxon>
        <taxon>Saccharomycotina</taxon>
        <taxon>Saccharomycetes</taxon>
        <taxon>Saccharomycopsidaceae</taxon>
        <taxon>Saccharomycopsis</taxon>
    </lineage>
</organism>
<reference evidence="3 4" key="1">
    <citation type="journal article" date="2023" name="Elife">
        <title>Identification of key yeast species and microbe-microbe interactions impacting larval growth of Drosophila in the wild.</title>
        <authorList>
            <person name="Mure A."/>
            <person name="Sugiura Y."/>
            <person name="Maeda R."/>
            <person name="Honda K."/>
            <person name="Sakurai N."/>
            <person name="Takahashi Y."/>
            <person name="Watada M."/>
            <person name="Katoh T."/>
            <person name="Gotoh A."/>
            <person name="Gotoh Y."/>
            <person name="Taniguchi I."/>
            <person name="Nakamura K."/>
            <person name="Hayashi T."/>
            <person name="Katayama T."/>
            <person name="Uemura T."/>
            <person name="Hattori Y."/>
        </authorList>
    </citation>
    <scope>NUCLEOTIDE SEQUENCE [LARGE SCALE GENOMIC DNA]</scope>
    <source>
        <strain evidence="3 4">SC-9</strain>
    </source>
</reference>
<dbReference type="GO" id="GO:0051536">
    <property type="term" value="F:iron-sulfur cluster binding"/>
    <property type="evidence" value="ECO:0007669"/>
    <property type="project" value="InterPro"/>
</dbReference>
<dbReference type="InterPro" id="IPR034904">
    <property type="entry name" value="FSCA_dom_sf"/>
</dbReference>
<dbReference type="InterPro" id="IPR001075">
    <property type="entry name" value="NIF_FeS_clus_asmbl_NifU_C"/>
</dbReference>
<sequence>MFSRSILTRSTRHLISSTTIHRLTLSSFAKFTPALLTNHGLPRYYSLDAATVGHGSESQQQNDFSMTMNDKYGGSINQELMGLTIYSDARLPQTTEEYELYDDIYKLIQERILPNIQEDGGNMEFRGYDFDNGTVFVKLSGACTSCSMSETTLKHGIEGMLTYFVPEVTGVKQVYDPEEQIAISEFEKFEKNLKAK</sequence>
<keyword evidence="4" id="KW-1185">Reference proteome</keyword>
<dbReference type="RefSeq" id="XP_064852205.1">
    <property type="nucleotide sequence ID" value="XM_064996133.1"/>
</dbReference>
<evidence type="ECO:0000259" key="2">
    <source>
        <dbReference type="Pfam" id="PF01106"/>
    </source>
</evidence>
<dbReference type="GO" id="GO:0005739">
    <property type="term" value="C:mitochondrion"/>
    <property type="evidence" value="ECO:0007669"/>
    <property type="project" value="TreeGrafter"/>
</dbReference>
<gene>
    <name evidence="3" type="ORF">DASC09_025300</name>
</gene>
<evidence type="ECO:0000256" key="1">
    <source>
        <dbReference type="ARBA" id="ARBA00006420"/>
    </source>
</evidence>